<evidence type="ECO:0000313" key="2">
    <source>
        <dbReference type="EMBL" id="WMX18811.1"/>
    </source>
</evidence>
<dbReference type="Pfam" id="PF13392">
    <property type="entry name" value="HNH_3"/>
    <property type="match status" value="1"/>
</dbReference>
<dbReference type="Gene3D" id="3.90.75.20">
    <property type="match status" value="1"/>
</dbReference>
<dbReference type="SUPFAM" id="SSF54171">
    <property type="entry name" value="DNA-binding domain"/>
    <property type="match status" value="1"/>
</dbReference>
<keyword evidence="3" id="KW-1185">Reference proteome</keyword>
<evidence type="ECO:0000259" key="1">
    <source>
        <dbReference type="SMART" id="SM00507"/>
    </source>
</evidence>
<dbReference type="GO" id="GO:0003700">
    <property type="term" value="F:DNA-binding transcription factor activity"/>
    <property type="evidence" value="ECO:0007669"/>
    <property type="project" value="InterPro"/>
</dbReference>
<dbReference type="GO" id="GO:0003677">
    <property type="term" value="F:DNA binding"/>
    <property type="evidence" value="ECO:0007669"/>
    <property type="project" value="InterPro"/>
</dbReference>
<protein>
    <recommendedName>
        <fullName evidence="1">HNH nuclease domain-containing protein</fullName>
    </recommendedName>
</protein>
<dbReference type="InterPro" id="IPR016177">
    <property type="entry name" value="DNA-bd_dom_sf"/>
</dbReference>
<dbReference type="Gene3D" id="3.30.730.10">
    <property type="entry name" value="AP2/ERF domain"/>
    <property type="match status" value="1"/>
</dbReference>
<dbReference type="Proteomes" id="UP001182171">
    <property type="component" value="Segment"/>
</dbReference>
<dbReference type="EMBL" id="OQ921331">
    <property type="protein sequence ID" value="WMX18811.1"/>
    <property type="molecule type" value="Genomic_DNA"/>
</dbReference>
<accession>A0AA51VJP7</accession>
<sequence>MKGIEEYIALDPSSPTYLSWIKAPLRGRVKVGEPALISLSKTNYYRGKFQQKNLLAHRVVYYLATGIEPPAMLDHTDGNRQNNNPDNLRAVTARENNHNRHACKGYHWRSNRNHWCAQIHVDGKEIYLGSFQTEAEARAAYLEGKRIYHPSAPVHLLN</sequence>
<name>A0AA51VJP7_9CAUD</name>
<dbReference type="InterPro" id="IPR003615">
    <property type="entry name" value="HNH_nuc"/>
</dbReference>
<reference evidence="2" key="1">
    <citation type="submission" date="2023-05" db="EMBL/GenBank/DDBJ databases">
        <title>Complete genome sequence of three non-O157 smooth Escherichia coli infecting phages.</title>
        <authorList>
            <person name="Pas C."/>
            <person name="Briers Y."/>
            <person name="Fieseler L."/>
        </authorList>
    </citation>
    <scope>NUCLEOTIDE SEQUENCE</scope>
</reference>
<dbReference type="SMART" id="SM00507">
    <property type="entry name" value="HNHc"/>
    <property type="match status" value="1"/>
</dbReference>
<feature type="domain" description="HNH nuclease" evidence="1">
    <location>
        <begin position="43"/>
        <end position="97"/>
    </location>
</feature>
<organism evidence="2 3">
    <name type="scientific">Escherichia phage vB_EcoP_PAS7</name>
    <dbReference type="NCBI Taxonomy" id="3053875"/>
    <lineage>
        <taxon>Viruses</taxon>
        <taxon>Duplodnaviria</taxon>
        <taxon>Heunggongvirae</taxon>
        <taxon>Uroviricota</taxon>
        <taxon>Caudoviricetes</taxon>
        <taxon>Autographivirales</taxon>
        <taxon>Autoscriptoviridae</taxon>
        <taxon>Slopekvirinae</taxon>
        <taxon>Cepavirus</taxon>
        <taxon>Cepavirus PAS7</taxon>
    </lineage>
</organism>
<evidence type="ECO:0000313" key="3">
    <source>
        <dbReference type="Proteomes" id="UP001182171"/>
    </source>
</evidence>
<dbReference type="InterPro" id="IPR044925">
    <property type="entry name" value="His-Me_finger_sf"/>
</dbReference>
<dbReference type="InterPro" id="IPR036955">
    <property type="entry name" value="AP2/ERF_dom_sf"/>
</dbReference>
<dbReference type="SUPFAM" id="SSF54060">
    <property type="entry name" value="His-Me finger endonucleases"/>
    <property type="match status" value="1"/>
</dbReference>
<proteinExistence type="predicted"/>